<reference evidence="8 9" key="1">
    <citation type="journal article" date="2011" name="Science">
        <title>The ecoresponsive genome of Daphnia pulex.</title>
        <authorList>
            <person name="Colbourne J.K."/>
            <person name="Pfrender M.E."/>
            <person name="Gilbert D."/>
            <person name="Thomas W.K."/>
            <person name="Tucker A."/>
            <person name="Oakley T.H."/>
            <person name="Tokishita S."/>
            <person name="Aerts A."/>
            <person name="Arnold G.J."/>
            <person name="Basu M.K."/>
            <person name="Bauer D.J."/>
            <person name="Caceres C.E."/>
            <person name="Carmel L."/>
            <person name="Casola C."/>
            <person name="Choi J.H."/>
            <person name="Detter J.C."/>
            <person name="Dong Q."/>
            <person name="Dusheyko S."/>
            <person name="Eads B.D."/>
            <person name="Frohlich T."/>
            <person name="Geiler-Samerotte K.A."/>
            <person name="Gerlach D."/>
            <person name="Hatcher P."/>
            <person name="Jogdeo S."/>
            <person name="Krijgsveld J."/>
            <person name="Kriventseva E.V."/>
            <person name="Kultz D."/>
            <person name="Laforsch C."/>
            <person name="Lindquist E."/>
            <person name="Lopez J."/>
            <person name="Manak J.R."/>
            <person name="Muller J."/>
            <person name="Pangilinan J."/>
            <person name="Patwardhan R.P."/>
            <person name="Pitluck S."/>
            <person name="Pritham E.J."/>
            <person name="Rechtsteiner A."/>
            <person name="Rho M."/>
            <person name="Rogozin I.B."/>
            <person name="Sakarya O."/>
            <person name="Salamov A."/>
            <person name="Schaack S."/>
            <person name="Shapiro H."/>
            <person name="Shiga Y."/>
            <person name="Skalitzky C."/>
            <person name="Smith Z."/>
            <person name="Souvorov A."/>
            <person name="Sung W."/>
            <person name="Tang Z."/>
            <person name="Tsuchiya D."/>
            <person name="Tu H."/>
            <person name="Vos H."/>
            <person name="Wang M."/>
            <person name="Wolf Y.I."/>
            <person name="Yamagata H."/>
            <person name="Yamada T."/>
            <person name="Ye Y."/>
            <person name="Shaw J.R."/>
            <person name="Andrews J."/>
            <person name="Crease T.J."/>
            <person name="Tang H."/>
            <person name="Lucas S.M."/>
            <person name="Robertson H.M."/>
            <person name="Bork P."/>
            <person name="Koonin E.V."/>
            <person name="Zdobnov E.M."/>
            <person name="Grigoriev I.V."/>
            <person name="Lynch M."/>
            <person name="Boore J.L."/>
        </authorList>
    </citation>
    <scope>NUCLEOTIDE SEQUENCE [LARGE SCALE GENOMIC DNA]</scope>
</reference>
<feature type="compositionally biased region" description="Low complexity" evidence="6">
    <location>
        <begin position="1163"/>
        <end position="1174"/>
    </location>
</feature>
<dbReference type="OrthoDB" id="6020543at2759"/>
<protein>
    <recommendedName>
        <fullName evidence="7">Chitin-binding type-2 domain-containing protein</fullName>
    </recommendedName>
</protein>
<feature type="domain" description="Chitin-binding type-2" evidence="7">
    <location>
        <begin position="9"/>
        <end position="71"/>
    </location>
</feature>
<dbReference type="KEGG" id="dpx:DAPPUDRAFT_311375"/>
<feature type="compositionally biased region" description="Low complexity" evidence="6">
    <location>
        <begin position="345"/>
        <end position="365"/>
    </location>
</feature>
<feature type="domain" description="Chitin-binding type-2" evidence="7">
    <location>
        <begin position="1946"/>
        <end position="2004"/>
    </location>
</feature>
<keyword evidence="3" id="KW-0677">Repeat</keyword>
<dbReference type="GO" id="GO:0008061">
    <property type="term" value="F:chitin binding"/>
    <property type="evidence" value="ECO:0000318"/>
    <property type="project" value="GO_Central"/>
</dbReference>
<dbReference type="PANTHER" id="PTHR23301:SF0">
    <property type="entry name" value="CHITIN-BINDING TYPE-2 DOMAIN-CONTAINING PROTEIN-RELATED"/>
    <property type="match status" value="1"/>
</dbReference>
<evidence type="ECO:0000313" key="9">
    <source>
        <dbReference type="Proteomes" id="UP000000305"/>
    </source>
</evidence>
<keyword evidence="1" id="KW-0147">Chitin-binding</keyword>
<feature type="region of interest" description="Disordered" evidence="6">
    <location>
        <begin position="89"/>
        <end position="111"/>
    </location>
</feature>
<keyword evidence="4" id="KW-1015">Disulfide bond</keyword>
<sequence length="2207" mass="227734">MRGFPDTEPFVCKGAGFQRNETDCTQFFRCVDFNNNGKHTIFRFMCGPMAVFDESRSLCTGPELSVPPCPKDQLDAFFVSMKPMAPAVTELSSPDPVPTVTSTEAPVPTQAPVTVPATPAATPAPTSASTATPVTVPATAAPPVIVTETSTATSAPVIITDPPVTTPASTPQPVTVPVTQPTPSTTLEPVTVPTVAPTSAPTLAPVPEQTVPPVTIPVPATTPEIITTTTTPATTTVTEPSTIPATVSVPVGPLTPTPVPTTTPVIEVETTTIAAPVVTAEPPTPSTTTPSTSTVENNTGSEILPEVISTVPPVSVSTDAPTTPTTTEAVTETPVKPTTPPTPPTVSTLPPVTVTTSGTTTTPAPAITIGDDIKGFISIGEKETIQNVQQVISTITVNPGVTWAVTSQGEGSRIILKEDGTGETTFSVIPPGSILIINTTRTGGAWNNVANGIFTTNSTTTSFPPGTTFSIVKIGATGQIISTQTILTTTSTSTLTVPTNSFVGSIKFVNQKIVTIGGWTFSTTYFTTGTTISSFGVLQPSTTTTSTSSQTTITTTSTTITGDQQFISGIITVGAQSEASPSTKNLSIPGGDLLAIVPQGGQGIVTLIEEGSTLDTDFPVTPGSFLAVLAPSNGVGIVTNVVQSIFTSNMTTITFPAGSTVSILKVGIDGQLIRVSFVQINTSFTLFTTSQSIVGIVQTTQTGVISNIGTGTFSTQLLAGSTKPIYFGVVNVNPIISTTTQVESLSGIIQIGDSTFLNPQQSTTTVQTIQILPGTTSAILVSGEVKITEEDGTSIKQTAVSIPSGGILGFVTLKSGGEISGISNGYFTTTSTQIIFPSGTRFGIVIIRADGTMSLQNPIDSTVKTTITVPVGSVFGVLTLSSNGVVTGIGSALFSTQYLLLGDSTGPEVPATLGNFGVVYFSEQFTLSQSTVINSAPVLQKLETISAIVQIGVKDRFDSITSLSVPTGSSFVIIPSTGQGVVTVIEGGATSTFSVLPGQLFVVFNVQDATVTNIGDRFFTTTTTTINFGTGSQYGIIKIGLEGQIILTEFSRIAQSGITITVTTGSTVGTLQQTSDNRNIITSIGGAPFVIKIMTNVSPLTATDLTTSAGVLDIGSFTTVPVLPPIAPETTTPTTLAPVTGTVITSAPVTSAPGVVTNPPSPSTDTTPASTISTEKPEVAVEDIKGFLTIGEKEIIQNTQTVTPSIAVPSGSTWGVVSQGSGSQIVIKQGDSSETTHSIPPGSVLVISTTENGGVWNNVANGIFTTSSTTTSFPSGTKFSIVKIGATGQIISTQTILTTTSTCSLTVPTNSFVGSVQFANQKVVTIGGWIFMTTYFTTGTTTSSFGVLQPSTTTTSTNSQTIITTTSTTITGDQQFVSGIITVGAPTEPSQPAQDLTVPSNNLLAIIPEGGKGVVTVVGQTSQEFSITPGTFFGVLTPSNGVGTITNLAQPMFTTATTSMTFPAGSSVAVYKVGIDGKIVRISVFEFTTTFTIITSLRSTVGIVQTTNTGLLSNIGTGSFSTQTLTGSTASVIFGVLNFNSFQTSQVESLFGILQVGDATFLNRQEAAGQTISIPASSTSAIIASGDIIVTEETETSSTQTTFSIPSGGIFSMVAPSSGGAISGIVSGYFTTSQTKITFQSGATVGIVTIRPDGTMSVQNPVVTKVKTTITVPAGSTYGLIILSAENVVTGIGSTSFTTQNLLISDSTGPDVPAVLGNFGVMFFSEQFQLSKSIVVSSAQVSSQLQTLSSIIQIGVKEKFASVADLSVASGSSFGIIPAKGQGIVTVNEGGSTSTFMVLPGQIFGLLNAQGALVTQIGDGFFTTSTTTMSFGSGTIYGVVKIGLDGSMISTEFTRTAQASFTVTVASGSTAGIIQLASASSRVITSIGGASFAIRILTSTTTSSSGGSVGMLDLVGSVPRPAVPTVGTTLRPPVSTPQPPSAGPFTIDCSLNQLHQFPLDCSRFYQCFGEDTDRTVYIFPCAPGLVFDEATSQCLTPSEGICDDQSSINDTASSSQGVGGFFQINCSGDLYRYPLNCNNFYQCFKNEQGQETIFVFSCAAGLVFDENSRTCLLASETSSCAVNDNIFRSPNLVFQLKQKIDILSLISTSRTIVQQKSSSSTISEISFSQPHQSGRGSTKRKMGYEGEADRQVGQRRINTDSRKGKESKSTAATTVTGNFRPRLFDSGVYGVRISPLSKSLFGQSKTN</sequence>
<evidence type="ECO:0000259" key="7">
    <source>
        <dbReference type="PROSITE" id="PS50940"/>
    </source>
</evidence>
<dbReference type="STRING" id="6669.E9FWQ5"/>
<keyword evidence="2" id="KW-0732">Signal</keyword>
<dbReference type="Gene3D" id="2.170.140.10">
    <property type="entry name" value="Chitin binding domain"/>
    <property type="match status" value="3"/>
</dbReference>
<evidence type="ECO:0000256" key="1">
    <source>
        <dbReference type="ARBA" id="ARBA00022669"/>
    </source>
</evidence>
<dbReference type="eggNOG" id="KOG2806">
    <property type="taxonomic scope" value="Eukaryota"/>
</dbReference>
<evidence type="ECO:0000256" key="3">
    <source>
        <dbReference type="ARBA" id="ARBA00022737"/>
    </source>
</evidence>
<feature type="region of interest" description="Disordered" evidence="6">
    <location>
        <begin position="163"/>
        <end position="190"/>
    </location>
</feature>
<proteinExistence type="predicted"/>
<evidence type="ECO:0000256" key="4">
    <source>
        <dbReference type="ARBA" id="ARBA00023157"/>
    </source>
</evidence>
<feature type="region of interest" description="Disordered" evidence="6">
    <location>
        <begin position="2123"/>
        <end position="2174"/>
    </location>
</feature>
<keyword evidence="9" id="KW-1185">Reference proteome</keyword>
<dbReference type="InterPro" id="IPR002557">
    <property type="entry name" value="Chitin-bd_dom"/>
</dbReference>
<feature type="region of interest" description="Disordered" evidence="6">
    <location>
        <begin position="313"/>
        <end position="365"/>
    </location>
</feature>
<dbReference type="Pfam" id="PF01607">
    <property type="entry name" value="CBM_14"/>
    <property type="match status" value="2"/>
</dbReference>
<dbReference type="PANTHER" id="PTHR23301">
    <property type="entry name" value="CHITIN BINDING PERITROPHIN-A"/>
    <property type="match status" value="1"/>
</dbReference>
<feature type="domain" description="Chitin-binding type-2" evidence="7">
    <location>
        <begin position="2023"/>
        <end position="2082"/>
    </location>
</feature>
<dbReference type="InterPro" id="IPR051940">
    <property type="entry name" value="Chitin_bind-dev_reg"/>
</dbReference>
<name>E9FWQ5_DAPPU</name>
<evidence type="ECO:0000256" key="5">
    <source>
        <dbReference type="ARBA" id="ARBA00023180"/>
    </source>
</evidence>
<gene>
    <name evidence="8" type="ORF">DAPPUDRAFT_311375</name>
</gene>
<evidence type="ECO:0000256" key="6">
    <source>
        <dbReference type="SAM" id="MobiDB-lite"/>
    </source>
</evidence>
<dbReference type="GO" id="GO:0005576">
    <property type="term" value="C:extracellular region"/>
    <property type="evidence" value="ECO:0007669"/>
    <property type="project" value="InterPro"/>
</dbReference>
<evidence type="ECO:0000256" key="2">
    <source>
        <dbReference type="ARBA" id="ARBA00022729"/>
    </source>
</evidence>
<dbReference type="PROSITE" id="PS50940">
    <property type="entry name" value="CHIT_BIND_II"/>
    <property type="match status" value="3"/>
</dbReference>
<dbReference type="SUPFAM" id="SSF57625">
    <property type="entry name" value="Invertebrate chitin-binding proteins"/>
    <property type="match status" value="3"/>
</dbReference>
<feature type="compositionally biased region" description="Low complexity" evidence="6">
    <location>
        <begin position="313"/>
        <end position="336"/>
    </location>
</feature>
<feature type="region of interest" description="Disordered" evidence="6">
    <location>
        <begin position="279"/>
        <end position="298"/>
    </location>
</feature>
<feature type="compositionally biased region" description="Basic and acidic residues" evidence="6">
    <location>
        <begin position="2142"/>
        <end position="2168"/>
    </location>
</feature>
<dbReference type="EMBL" id="GL732526">
    <property type="protein sequence ID" value="EFX87936.1"/>
    <property type="molecule type" value="Genomic_DNA"/>
</dbReference>
<keyword evidence="5" id="KW-0325">Glycoprotein</keyword>
<dbReference type="InterPro" id="IPR036508">
    <property type="entry name" value="Chitin-bd_dom_sf"/>
</dbReference>
<dbReference type="Proteomes" id="UP000000305">
    <property type="component" value="Unassembled WGS sequence"/>
</dbReference>
<dbReference type="GO" id="GO:0030312">
    <property type="term" value="C:external encapsulating structure"/>
    <property type="evidence" value="ECO:0000318"/>
    <property type="project" value="GO_Central"/>
</dbReference>
<accession>E9FWQ5</accession>
<dbReference type="InParanoid" id="E9FWQ5"/>
<feature type="region of interest" description="Disordered" evidence="6">
    <location>
        <begin position="1150"/>
        <end position="1174"/>
    </location>
</feature>
<organism evidence="8 9">
    <name type="scientific">Daphnia pulex</name>
    <name type="common">Water flea</name>
    <dbReference type="NCBI Taxonomy" id="6669"/>
    <lineage>
        <taxon>Eukaryota</taxon>
        <taxon>Metazoa</taxon>
        <taxon>Ecdysozoa</taxon>
        <taxon>Arthropoda</taxon>
        <taxon>Crustacea</taxon>
        <taxon>Branchiopoda</taxon>
        <taxon>Diplostraca</taxon>
        <taxon>Cladocera</taxon>
        <taxon>Anomopoda</taxon>
        <taxon>Daphniidae</taxon>
        <taxon>Daphnia</taxon>
    </lineage>
</organism>
<dbReference type="HOGENOM" id="CLU_231137_0_0_1"/>
<feature type="compositionally biased region" description="Low complexity" evidence="6">
    <location>
        <begin position="279"/>
        <end position="296"/>
    </location>
</feature>
<evidence type="ECO:0000313" key="8">
    <source>
        <dbReference type="EMBL" id="EFX87936.1"/>
    </source>
</evidence>
<dbReference type="SMART" id="SM00494">
    <property type="entry name" value="ChtBD2"/>
    <property type="match status" value="3"/>
</dbReference>